<keyword evidence="6 9" id="KW-1015">Disulfide bond</keyword>
<feature type="transmembrane region" description="Helical" evidence="10">
    <location>
        <begin position="155"/>
        <end position="178"/>
    </location>
</feature>
<feature type="domain" description="TNFR-Cys" evidence="11">
    <location>
        <begin position="18"/>
        <end position="57"/>
    </location>
</feature>
<keyword evidence="4 10" id="KW-1133">Transmembrane helix</keyword>
<evidence type="ECO:0000256" key="7">
    <source>
        <dbReference type="ARBA" id="ARBA00023170"/>
    </source>
</evidence>
<protein>
    <submittedName>
        <fullName evidence="13">Tumor necrosis factor receptor superfamily member 27 isoform X1</fullName>
    </submittedName>
</protein>
<dbReference type="CTD" id="60401"/>
<evidence type="ECO:0000256" key="8">
    <source>
        <dbReference type="ARBA" id="ARBA00023180"/>
    </source>
</evidence>
<keyword evidence="7 13" id="KW-0675">Receptor</keyword>
<proteinExistence type="predicted"/>
<evidence type="ECO:0000256" key="9">
    <source>
        <dbReference type="PROSITE-ProRule" id="PRU00206"/>
    </source>
</evidence>
<dbReference type="GO" id="GO:0005031">
    <property type="term" value="F:tumor necrosis factor receptor activity"/>
    <property type="evidence" value="ECO:0007669"/>
    <property type="project" value="InterPro"/>
</dbReference>
<feature type="repeat" description="TNFR-Cys" evidence="9">
    <location>
        <begin position="59"/>
        <end position="99"/>
    </location>
</feature>
<dbReference type="Pfam" id="PF00020">
    <property type="entry name" value="TNFR_c6"/>
    <property type="match status" value="2"/>
</dbReference>
<organism evidence="12 13">
    <name type="scientific">Carlito syrichta</name>
    <name type="common">Philippine tarsier</name>
    <name type="synonym">Tarsius syrichta</name>
    <dbReference type="NCBI Taxonomy" id="1868482"/>
    <lineage>
        <taxon>Eukaryota</taxon>
        <taxon>Metazoa</taxon>
        <taxon>Chordata</taxon>
        <taxon>Craniata</taxon>
        <taxon>Vertebrata</taxon>
        <taxon>Euteleostomi</taxon>
        <taxon>Mammalia</taxon>
        <taxon>Eutheria</taxon>
        <taxon>Euarchontoglires</taxon>
        <taxon>Primates</taxon>
        <taxon>Haplorrhini</taxon>
        <taxon>Tarsiiformes</taxon>
        <taxon>Tarsiidae</taxon>
        <taxon>Carlito</taxon>
    </lineage>
</organism>
<dbReference type="Gene3D" id="2.10.50.10">
    <property type="entry name" value="Tumor Necrosis Factor Receptor, subunit A, domain 2"/>
    <property type="match status" value="1"/>
</dbReference>
<reference evidence="13" key="1">
    <citation type="submission" date="2025-08" db="UniProtKB">
        <authorList>
            <consortium name="RefSeq"/>
        </authorList>
    </citation>
    <scope>IDENTIFICATION</scope>
</reference>
<dbReference type="SMART" id="SM00208">
    <property type="entry name" value="TNFR"/>
    <property type="match status" value="2"/>
</dbReference>
<dbReference type="GeneID" id="103256827"/>
<dbReference type="InterPro" id="IPR001368">
    <property type="entry name" value="TNFR/NGFR_Cys_rich_reg"/>
</dbReference>
<dbReference type="PROSITE" id="PS50050">
    <property type="entry name" value="TNFR_NGFR_2"/>
    <property type="match status" value="2"/>
</dbReference>
<dbReference type="PROSITE" id="PS00652">
    <property type="entry name" value="TNFR_NGFR_1"/>
    <property type="match status" value="2"/>
</dbReference>
<dbReference type="GO" id="GO:0046330">
    <property type="term" value="P:positive regulation of JNK cascade"/>
    <property type="evidence" value="ECO:0007669"/>
    <property type="project" value="InterPro"/>
</dbReference>
<dbReference type="AlphaFoldDB" id="A0A1U7T8S5"/>
<comment type="caution">
    <text evidence="9">Lacks conserved residue(s) required for the propagation of feature annotation.</text>
</comment>
<evidence type="ECO:0000256" key="10">
    <source>
        <dbReference type="SAM" id="Phobius"/>
    </source>
</evidence>
<evidence type="ECO:0000256" key="1">
    <source>
        <dbReference type="ARBA" id="ARBA00004167"/>
    </source>
</evidence>
<comment type="subcellular location">
    <subcellularLocation>
        <location evidence="1">Membrane</location>
        <topology evidence="1">Single-pass membrane protein</topology>
    </subcellularLocation>
</comment>
<dbReference type="Proteomes" id="UP000189704">
    <property type="component" value="Unplaced"/>
</dbReference>
<keyword evidence="5 10" id="KW-0472">Membrane</keyword>
<feature type="domain" description="TNFR-Cys" evidence="11">
    <location>
        <begin position="59"/>
        <end position="99"/>
    </location>
</feature>
<keyword evidence="8" id="KW-0325">Glycoprotein</keyword>
<keyword evidence="12" id="KW-1185">Reference proteome</keyword>
<evidence type="ECO:0000313" key="13">
    <source>
        <dbReference type="RefSeq" id="XP_008052778.2"/>
    </source>
</evidence>
<evidence type="ECO:0000256" key="3">
    <source>
        <dbReference type="ARBA" id="ARBA00022737"/>
    </source>
</evidence>
<dbReference type="RefSeq" id="XP_008052778.2">
    <property type="nucleotide sequence ID" value="XM_008054587.2"/>
</dbReference>
<feature type="repeat" description="TNFR-Cys" evidence="9">
    <location>
        <begin position="18"/>
        <end position="57"/>
    </location>
</feature>
<evidence type="ECO:0000256" key="2">
    <source>
        <dbReference type="ARBA" id="ARBA00022692"/>
    </source>
</evidence>
<dbReference type="FunFam" id="2.10.50.10:FF:000003">
    <property type="entry name" value="Tumor necrosis factor receptor superfamily member 19"/>
    <property type="match status" value="1"/>
</dbReference>
<evidence type="ECO:0000256" key="6">
    <source>
        <dbReference type="ARBA" id="ARBA00023157"/>
    </source>
</evidence>
<dbReference type="InterPro" id="IPR047526">
    <property type="entry name" value="TNR19/27/EDAR"/>
</dbReference>
<feature type="disulfide bond" evidence="9">
    <location>
        <begin position="34"/>
        <end position="47"/>
    </location>
</feature>
<evidence type="ECO:0000256" key="5">
    <source>
        <dbReference type="ARBA" id="ARBA00023136"/>
    </source>
</evidence>
<dbReference type="PANTHER" id="PTHR12120:SF8">
    <property type="entry name" value="TUMOR NECROSIS FACTOR RECEPTOR SUPERFAMILY MEMBER 27"/>
    <property type="match status" value="1"/>
</dbReference>
<keyword evidence="2 10" id="KW-0812">Transmembrane</keyword>
<dbReference type="InterPro" id="IPR034060">
    <property type="entry name" value="TNFRSF27_N"/>
</dbReference>
<evidence type="ECO:0000256" key="4">
    <source>
        <dbReference type="ARBA" id="ARBA00022989"/>
    </source>
</evidence>
<dbReference type="STRING" id="1868482.ENSTSYP00000013297"/>
<dbReference type="GO" id="GO:0043123">
    <property type="term" value="P:positive regulation of canonical NF-kappaB signal transduction"/>
    <property type="evidence" value="ECO:0007669"/>
    <property type="project" value="InterPro"/>
</dbReference>
<dbReference type="OrthoDB" id="10017617at2759"/>
<dbReference type="PRINTS" id="PR01973">
    <property type="entry name" value="TNFACTORR27"/>
</dbReference>
<keyword evidence="3" id="KW-0677">Repeat</keyword>
<name>A0A1U7T8S5_CARSF</name>
<sequence>MSGAELCNGFPQHFPTMNCQENEYWDQWGRCVTCQQCGPGQELSKDCGYGEGADAYCTACPPRRYKSSWGHHRCQTCITCAVINRVHKANCTATSNALCGHCLPRFYQKTRIGGLQDQECIPCTKQTPTSEVQCAFHLSLVKADATTVPPQEATLVALVSSLLVMFTLAFLGLFLLYCKRFFNRHCQHGKKIIFPDPAPDNLNLISEFAGDSLQFETDEPAEVESVFPMPPGQETSSESPVSESIFATQPLKPILEDDRSSTRDFPTQESYTMSSCASESHSHWVHNPIECTELDLQKFSSSASYTGAEIFEGNIAESSGDRLELNVSFEVPSP</sequence>
<dbReference type="CDD" id="cd15838">
    <property type="entry name" value="TNFRSF27"/>
    <property type="match status" value="1"/>
</dbReference>
<dbReference type="GO" id="GO:0005886">
    <property type="term" value="C:plasma membrane"/>
    <property type="evidence" value="ECO:0007669"/>
    <property type="project" value="InterPro"/>
</dbReference>
<dbReference type="SUPFAM" id="SSF57586">
    <property type="entry name" value="TNF receptor-like"/>
    <property type="match status" value="1"/>
</dbReference>
<dbReference type="PANTHER" id="PTHR12120">
    <property type="entry name" value="TNFR-CYS DOMAIN-CONTAINING PROTEIN"/>
    <property type="match status" value="1"/>
</dbReference>
<evidence type="ECO:0000259" key="11">
    <source>
        <dbReference type="PROSITE" id="PS50050"/>
    </source>
</evidence>
<accession>A0A1U7T8S5</accession>
<evidence type="ECO:0000313" key="12">
    <source>
        <dbReference type="Proteomes" id="UP000189704"/>
    </source>
</evidence>
<gene>
    <name evidence="13" type="primary">EDA2R</name>
</gene>
<dbReference type="InterPro" id="IPR022319">
    <property type="entry name" value="TNFR_27"/>
</dbReference>